<dbReference type="PRINTS" id="PR00184">
    <property type="entry name" value="NEISSPPORIN"/>
</dbReference>
<evidence type="ECO:0000256" key="9">
    <source>
        <dbReference type="ARBA" id="ARBA00023136"/>
    </source>
</evidence>
<dbReference type="InterPro" id="IPR023614">
    <property type="entry name" value="Porin_dom_sf"/>
</dbReference>
<evidence type="ECO:0000259" key="12">
    <source>
        <dbReference type="Pfam" id="PF13609"/>
    </source>
</evidence>
<protein>
    <submittedName>
        <fullName evidence="13">Porin</fullName>
    </submittedName>
</protein>
<keyword evidence="4" id="KW-1134">Transmembrane beta strand</keyword>
<evidence type="ECO:0000256" key="10">
    <source>
        <dbReference type="ARBA" id="ARBA00023237"/>
    </source>
</evidence>
<evidence type="ECO:0000256" key="11">
    <source>
        <dbReference type="SAM" id="SignalP"/>
    </source>
</evidence>
<keyword evidence="8" id="KW-0626">Porin</keyword>
<dbReference type="Gene3D" id="2.40.160.10">
    <property type="entry name" value="Porin"/>
    <property type="match status" value="1"/>
</dbReference>
<keyword evidence="9" id="KW-0472">Membrane</keyword>
<evidence type="ECO:0000256" key="3">
    <source>
        <dbReference type="ARBA" id="ARBA00022448"/>
    </source>
</evidence>
<keyword evidence="10" id="KW-0998">Cell outer membrane</keyword>
<evidence type="ECO:0000256" key="5">
    <source>
        <dbReference type="ARBA" id="ARBA00022692"/>
    </source>
</evidence>
<keyword evidence="5" id="KW-0812">Transmembrane</keyword>
<comment type="caution">
    <text evidence="13">The sequence shown here is derived from an EMBL/GenBank/DDBJ whole genome shotgun (WGS) entry which is preliminary data.</text>
</comment>
<name>A0ABV3WHJ1_9BURK</name>
<evidence type="ECO:0000256" key="4">
    <source>
        <dbReference type="ARBA" id="ARBA00022452"/>
    </source>
</evidence>
<evidence type="ECO:0000313" key="14">
    <source>
        <dbReference type="Proteomes" id="UP001558535"/>
    </source>
</evidence>
<evidence type="ECO:0000313" key="13">
    <source>
        <dbReference type="EMBL" id="MEX3752711.1"/>
    </source>
</evidence>
<gene>
    <name evidence="13" type="ORF">AB3X84_22200</name>
</gene>
<dbReference type="PANTHER" id="PTHR34501:SF9">
    <property type="entry name" value="MAJOR OUTER MEMBRANE PROTEIN P.IA"/>
    <property type="match status" value="1"/>
</dbReference>
<dbReference type="InterPro" id="IPR002299">
    <property type="entry name" value="Porin_Neis"/>
</dbReference>
<dbReference type="Proteomes" id="UP001558535">
    <property type="component" value="Unassembled WGS sequence"/>
</dbReference>
<evidence type="ECO:0000256" key="1">
    <source>
        <dbReference type="ARBA" id="ARBA00004571"/>
    </source>
</evidence>
<feature type="signal peptide" evidence="11">
    <location>
        <begin position="1"/>
        <end position="20"/>
    </location>
</feature>
<evidence type="ECO:0000256" key="8">
    <source>
        <dbReference type="ARBA" id="ARBA00023114"/>
    </source>
</evidence>
<dbReference type="RefSeq" id="WP_310110677.1">
    <property type="nucleotide sequence ID" value="NZ_CP168531.1"/>
</dbReference>
<dbReference type="CDD" id="cd00342">
    <property type="entry name" value="gram_neg_porins"/>
    <property type="match status" value="1"/>
</dbReference>
<dbReference type="Pfam" id="PF13609">
    <property type="entry name" value="Porin_4"/>
    <property type="match status" value="1"/>
</dbReference>
<reference evidence="13 14" key="1">
    <citation type="submission" date="2024-07" db="EMBL/GenBank/DDBJ databases">
        <title>A survey of Mimosa microsymbionts across Brazilian biomes reveals a high diversity of Paraburkholderia nodulating endemic species, but also that Cupriavidus is common as a symbiont of widespread species.</title>
        <authorList>
            <person name="Rouws L."/>
            <person name="Barauna A."/>
            <person name="Beukes C."/>
            <person name="Rouws J.R.C."/>
            <person name="De Faria S.M."/>
            <person name="Gross E."/>
            <person name="Bueno Dos Reis Junior F."/>
            <person name="Simon M.F."/>
            <person name="Maluk M."/>
            <person name="Odee D.W."/>
            <person name="Kenicer G."/>
            <person name="Young J.P.W."/>
            <person name="Reis V.M."/>
            <person name="Zilli J."/>
            <person name="James E.K."/>
        </authorList>
    </citation>
    <scope>NUCLEOTIDE SEQUENCE [LARGE SCALE GENOMIC DNA]</scope>
    <source>
        <strain evidence="13 14">BR14375</strain>
    </source>
</reference>
<evidence type="ECO:0000256" key="2">
    <source>
        <dbReference type="ARBA" id="ARBA00011233"/>
    </source>
</evidence>
<keyword evidence="6 11" id="KW-0732">Signal</keyword>
<keyword evidence="3" id="KW-0813">Transport</keyword>
<accession>A0ABV3WHJ1</accession>
<dbReference type="PANTHER" id="PTHR34501">
    <property type="entry name" value="PROTEIN YDDL-RELATED"/>
    <property type="match status" value="1"/>
</dbReference>
<dbReference type="SUPFAM" id="SSF56935">
    <property type="entry name" value="Porins"/>
    <property type="match status" value="1"/>
</dbReference>
<evidence type="ECO:0000256" key="6">
    <source>
        <dbReference type="ARBA" id="ARBA00022729"/>
    </source>
</evidence>
<dbReference type="InterPro" id="IPR033900">
    <property type="entry name" value="Gram_neg_porin_domain"/>
</dbReference>
<feature type="domain" description="Porin" evidence="12">
    <location>
        <begin position="9"/>
        <end position="330"/>
    </location>
</feature>
<evidence type="ECO:0000256" key="7">
    <source>
        <dbReference type="ARBA" id="ARBA00023065"/>
    </source>
</evidence>
<keyword evidence="7" id="KW-0406">Ion transport</keyword>
<proteinExistence type="predicted"/>
<sequence length="363" mass="37958">MTKKAFLALVACALPVVSFAESSVTMFGLLDVGVSYVSNEGGHSNPKFDDNVFLPNLLGFEGREDLGAGTRAIFRLVNQYSLANGSMVGGGLFARTAYVGLENDRYGKLTLGNQYEFMVDALAATGNEIAQDLSGLYGFRNGPFNKLGLPDNATGAFDWDRVAGSNRVANSVKYTSQSLSGVTFGALYGFGNVAGSVGANNTVSVGASYDNGSFGAGAAYTNQKYGASNGVSATSVRNWGAGVHYKVGELTAKALVTNVHNARNGAGIWSGEAGASWQLSPAWVIGASYMYMKGNETLDNAHAHQLVAAVQYLLSKRTMVYVAGAHQRASHGSYAQINGVMDPNGASSGALQSIARIGLSSRF</sequence>
<comment type="subunit">
    <text evidence="2">Homotrimer.</text>
</comment>
<dbReference type="EMBL" id="JBFPKE010000009">
    <property type="protein sequence ID" value="MEX3752711.1"/>
    <property type="molecule type" value="Genomic_DNA"/>
</dbReference>
<comment type="subcellular location">
    <subcellularLocation>
        <location evidence="1">Cell outer membrane</location>
        <topology evidence="1">Multi-pass membrane protein</topology>
    </subcellularLocation>
</comment>
<feature type="chain" id="PRO_5046161495" evidence="11">
    <location>
        <begin position="21"/>
        <end position="363"/>
    </location>
</feature>
<dbReference type="InterPro" id="IPR050298">
    <property type="entry name" value="Gram-neg_bact_OMP"/>
</dbReference>
<organism evidence="13 14">
    <name type="scientific">Paraburkholderia phenoliruptrix</name>
    <dbReference type="NCBI Taxonomy" id="252970"/>
    <lineage>
        <taxon>Bacteria</taxon>
        <taxon>Pseudomonadati</taxon>
        <taxon>Pseudomonadota</taxon>
        <taxon>Betaproteobacteria</taxon>
        <taxon>Burkholderiales</taxon>
        <taxon>Burkholderiaceae</taxon>
        <taxon>Paraburkholderia</taxon>
    </lineage>
</organism>
<keyword evidence="14" id="KW-1185">Reference proteome</keyword>